<evidence type="ECO:0000313" key="2">
    <source>
        <dbReference type="Proteomes" id="UP000266778"/>
    </source>
</evidence>
<accession>A0A3S7P371</accession>
<reference evidence="1" key="1">
    <citation type="journal article" date="2019" name="J Environ">
        <title>Genetic characterization and potential molecular dissemination mechanism of tet (31) gene in Aeromonas caviae from an oxytetracycline wastewater treatment system.</title>
        <authorList>
            <person name="Shi Y."/>
            <person name="Tian Z."/>
            <person name="Leclercq S.O."/>
            <person name="Zhang H."/>
            <person name="Yang M."/>
            <person name="Zhang Y."/>
        </authorList>
    </citation>
    <scope>NUCLEOTIDE SEQUENCE</scope>
    <source>
        <strain evidence="1">T25-39</strain>
    </source>
</reference>
<gene>
    <name evidence="1" type="ORF">C1C91_04080</name>
</gene>
<dbReference type="EMBL" id="CP025706">
    <property type="protein sequence ID" value="AXB04308.2"/>
    <property type="molecule type" value="Genomic_DNA"/>
</dbReference>
<name>A0A3S7P371_AERCA</name>
<proteinExistence type="predicted"/>
<sequence>MAQRRCSTIGISYLDNRLKKDFEDHKLLMNEALSIKATVNRYSRVVMIAAEDIQDRLWHLCERQAASKNKVLEAQEDSKPMYGSWPMTKQHYLLGTMYLISRYLCWVEILKERVRFLEFNDDEKTKLFYYHLKRIERMLADTSLHDYSENRISTDKPVFQLMQSEIGQYLMKENGGELSCIGFPEFKKNYNKLKESSDAISRLEELLYGSMSSAKSNFCLTRLKLLGNSLMDLVKFLHEHNQLEEAEGLEKLTIQDFNIDKYHEKWPVKPNKAMQLTAFGGS</sequence>
<dbReference type="Proteomes" id="UP000266778">
    <property type="component" value="Chromosome"/>
</dbReference>
<organism evidence="1 2">
    <name type="scientific">Aeromonas caviae</name>
    <name type="common">Aeromonas punctata</name>
    <dbReference type="NCBI Taxonomy" id="648"/>
    <lineage>
        <taxon>Bacteria</taxon>
        <taxon>Pseudomonadati</taxon>
        <taxon>Pseudomonadota</taxon>
        <taxon>Gammaproteobacteria</taxon>
        <taxon>Aeromonadales</taxon>
        <taxon>Aeromonadaceae</taxon>
        <taxon>Aeromonas</taxon>
    </lineage>
</organism>
<protein>
    <submittedName>
        <fullName evidence="1">Uncharacterized protein</fullName>
    </submittedName>
</protein>
<dbReference type="AlphaFoldDB" id="A0A3S7P371"/>
<evidence type="ECO:0000313" key="1">
    <source>
        <dbReference type="EMBL" id="AXB04308.2"/>
    </source>
</evidence>